<keyword evidence="7" id="KW-1185">Reference proteome</keyword>
<dbReference type="PANTHER" id="PTHR30419">
    <property type="entry name" value="HTH-TYPE TRANSCRIPTIONAL REGULATOR YBHD"/>
    <property type="match status" value="1"/>
</dbReference>
<dbReference type="SUPFAM" id="SSF53850">
    <property type="entry name" value="Periplasmic binding protein-like II"/>
    <property type="match status" value="1"/>
</dbReference>
<evidence type="ECO:0000313" key="7">
    <source>
        <dbReference type="Proteomes" id="UP001500752"/>
    </source>
</evidence>
<dbReference type="Pfam" id="PF03466">
    <property type="entry name" value="LysR_substrate"/>
    <property type="match status" value="1"/>
</dbReference>
<proteinExistence type="inferred from homology"/>
<dbReference type="InterPro" id="IPR036390">
    <property type="entry name" value="WH_DNA-bd_sf"/>
</dbReference>
<dbReference type="InterPro" id="IPR050950">
    <property type="entry name" value="HTH-type_LysR_regulators"/>
</dbReference>
<keyword evidence="2" id="KW-0805">Transcription regulation</keyword>
<comment type="caution">
    <text evidence="6">The sequence shown here is derived from an EMBL/GenBank/DDBJ whole genome shotgun (WGS) entry which is preliminary data.</text>
</comment>
<dbReference type="Pfam" id="PF00126">
    <property type="entry name" value="HTH_1"/>
    <property type="match status" value="1"/>
</dbReference>
<accession>A0ABP7C2Q5</accession>
<dbReference type="EMBL" id="BAABEO010000009">
    <property type="protein sequence ID" value="GAA3677192.1"/>
    <property type="molecule type" value="Genomic_DNA"/>
</dbReference>
<dbReference type="Gene3D" id="3.40.190.290">
    <property type="match status" value="1"/>
</dbReference>
<dbReference type="RefSeq" id="WP_345149615.1">
    <property type="nucleotide sequence ID" value="NZ_BAABEO010000009.1"/>
</dbReference>
<evidence type="ECO:0000256" key="1">
    <source>
        <dbReference type="ARBA" id="ARBA00009437"/>
    </source>
</evidence>
<dbReference type="PRINTS" id="PR00039">
    <property type="entry name" value="HTHLYSR"/>
</dbReference>
<keyword evidence="4" id="KW-0804">Transcription</keyword>
<organism evidence="6 7">
    <name type="scientific">Arthrobacter ginkgonis</name>
    <dbReference type="NCBI Taxonomy" id="1630594"/>
    <lineage>
        <taxon>Bacteria</taxon>
        <taxon>Bacillati</taxon>
        <taxon>Actinomycetota</taxon>
        <taxon>Actinomycetes</taxon>
        <taxon>Micrococcales</taxon>
        <taxon>Micrococcaceae</taxon>
        <taxon>Arthrobacter</taxon>
    </lineage>
</organism>
<protein>
    <submittedName>
        <fullName evidence="6">LysR substrate-binding domain-containing protein</fullName>
    </submittedName>
</protein>
<evidence type="ECO:0000313" key="6">
    <source>
        <dbReference type="EMBL" id="GAA3677192.1"/>
    </source>
</evidence>
<reference evidence="7" key="1">
    <citation type="journal article" date="2019" name="Int. J. Syst. Evol. Microbiol.">
        <title>The Global Catalogue of Microorganisms (GCM) 10K type strain sequencing project: providing services to taxonomists for standard genome sequencing and annotation.</title>
        <authorList>
            <consortium name="The Broad Institute Genomics Platform"/>
            <consortium name="The Broad Institute Genome Sequencing Center for Infectious Disease"/>
            <person name="Wu L."/>
            <person name="Ma J."/>
        </authorList>
    </citation>
    <scope>NUCLEOTIDE SEQUENCE [LARGE SCALE GENOMIC DNA]</scope>
    <source>
        <strain evidence="7">JCM 30742</strain>
    </source>
</reference>
<dbReference type="PROSITE" id="PS50931">
    <property type="entry name" value="HTH_LYSR"/>
    <property type="match status" value="1"/>
</dbReference>
<dbReference type="InterPro" id="IPR005119">
    <property type="entry name" value="LysR_subst-bd"/>
</dbReference>
<evidence type="ECO:0000259" key="5">
    <source>
        <dbReference type="PROSITE" id="PS50931"/>
    </source>
</evidence>
<dbReference type="Gene3D" id="1.10.10.10">
    <property type="entry name" value="Winged helix-like DNA-binding domain superfamily/Winged helix DNA-binding domain"/>
    <property type="match status" value="1"/>
</dbReference>
<dbReference type="SUPFAM" id="SSF46785">
    <property type="entry name" value="Winged helix' DNA-binding domain"/>
    <property type="match status" value="1"/>
</dbReference>
<dbReference type="InterPro" id="IPR000847">
    <property type="entry name" value="LysR_HTH_N"/>
</dbReference>
<comment type="similarity">
    <text evidence="1">Belongs to the LysR transcriptional regulatory family.</text>
</comment>
<dbReference type="InterPro" id="IPR036388">
    <property type="entry name" value="WH-like_DNA-bd_sf"/>
</dbReference>
<dbReference type="Proteomes" id="UP001500752">
    <property type="component" value="Unassembled WGS sequence"/>
</dbReference>
<dbReference type="PANTHER" id="PTHR30419:SF8">
    <property type="entry name" value="NITROGEN ASSIMILATION TRANSCRIPTIONAL ACTIVATOR-RELATED"/>
    <property type="match status" value="1"/>
</dbReference>
<evidence type="ECO:0000256" key="3">
    <source>
        <dbReference type="ARBA" id="ARBA00023125"/>
    </source>
</evidence>
<keyword evidence="3" id="KW-0238">DNA-binding</keyword>
<feature type="domain" description="HTH lysR-type" evidence="5">
    <location>
        <begin position="11"/>
        <end position="68"/>
    </location>
</feature>
<evidence type="ECO:0000256" key="2">
    <source>
        <dbReference type="ARBA" id="ARBA00023015"/>
    </source>
</evidence>
<sequence length="315" mass="33376">MDYKALVGSHLKLRHLVLVLAIAENGSLVRAAEELYLTQPALSRALREAESAVGASLFDRTRHGMVPTAAGAACLEHARAVVGQVETLRRRIGELSDPHTGSVGIGVHVTGANLLVPRAVARLVEERPLIEVRIREAPPATLIHELDGGDLDLLVGRVTDHPSTARLRLVPLYRESYRIVAAAGHPALQLQDAQLADLAAYPWAIPVAGTPLRDALDKAFASAGLDSPARQVECGTPAPTRTLVVEAGFLAVLPESMAAADPALRMHPLRLGGMAQDVGYMVTPDRPLTATAQLLTEHLRAEAALIDSGLAGEDA</sequence>
<gene>
    <name evidence="6" type="ORF">GCM10023081_14350</name>
</gene>
<name>A0ABP7C2Q5_9MICC</name>
<evidence type="ECO:0000256" key="4">
    <source>
        <dbReference type="ARBA" id="ARBA00023163"/>
    </source>
</evidence>